<gene>
    <name evidence="2" type="ORF">I543_0017</name>
</gene>
<comment type="caution">
    <text evidence="2">The sequence shown here is derived from an EMBL/GenBank/DDBJ whole genome shotgun (WGS) entry which is preliminary data.</text>
</comment>
<dbReference type="Proteomes" id="UP000020103">
    <property type="component" value="Unassembled WGS sequence"/>
</dbReference>
<dbReference type="AlphaFoldDB" id="A0A829PYN9"/>
<sequence>MSTADTAVLTDPTLGIKVMAENLGRSVGSVYDATPLHPRSHPQHGTSTGWQYGCKRTPCQQYNRDRIAMPPLFRSGRELRSPEPVEIYATLPESGRKQRSGTLSSS</sequence>
<dbReference type="EMBL" id="JAOF01000001">
    <property type="protein sequence ID" value="EUA45570.1"/>
    <property type="molecule type" value="Genomic_DNA"/>
</dbReference>
<proteinExistence type="predicted"/>
<reference evidence="2 3" key="1">
    <citation type="submission" date="2013-12" db="EMBL/GenBank/DDBJ databases">
        <authorList>
            <person name="Madinger N."/>
            <person name="Lenaerts A."/>
            <person name="Ordway D."/>
            <person name="DeGroote M.A."/>
            <person name="Parker T."/>
            <person name="Sizemore C."/>
            <person name="Tallon L.J."/>
            <person name="Sadzewicz L.K."/>
            <person name="Sengamalay N."/>
            <person name="Fraser C.M."/>
            <person name="Hine E."/>
            <person name="Shefchek K.A."/>
            <person name="Das S.P."/>
            <person name="Tettelin H."/>
        </authorList>
    </citation>
    <scope>NUCLEOTIDE SEQUENCE [LARGE SCALE GENOMIC DNA]</scope>
    <source>
        <strain evidence="2 3">21</strain>
    </source>
</reference>
<feature type="region of interest" description="Disordered" evidence="1">
    <location>
        <begin position="34"/>
        <end position="54"/>
    </location>
</feature>
<evidence type="ECO:0000313" key="2">
    <source>
        <dbReference type="EMBL" id="EUA45570.1"/>
    </source>
</evidence>
<organism evidence="2 3">
    <name type="scientific">Mycobacteroides abscessus 21</name>
    <dbReference type="NCBI Taxonomy" id="1299324"/>
    <lineage>
        <taxon>Bacteria</taxon>
        <taxon>Bacillati</taxon>
        <taxon>Actinomycetota</taxon>
        <taxon>Actinomycetes</taxon>
        <taxon>Mycobacteriales</taxon>
        <taxon>Mycobacteriaceae</taxon>
        <taxon>Mycobacteroides</taxon>
        <taxon>Mycobacteroides abscessus</taxon>
    </lineage>
</organism>
<protein>
    <submittedName>
        <fullName evidence="2">Uncharacterized protein</fullName>
    </submittedName>
</protein>
<evidence type="ECO:0000313" key="3">
    <source>
        <dbReference type="Proteomes" id="UP000020103"/>
    </source>
</evidence>
<accession>A0A829PYN9</accession>
<feature type="region of interest" description="Disordered" evidence="1">
    <location>
        <begin position="73"/>
        <end position="106"/>
    </location>
</feature>
<name>A0A829PYN9_9MYCO</name>
<evidence type="ECO:0000256" key="1">
    <source>
        <dbReference type="SAM" id="MobiDB-lite"/>
    </source>
</evidence>